<evidence type="ECO:0000313" key="12">
    <source>
        <dbReference type="Proteomes" id="UP000521872"/>
    </source>
</evidence>
<evidence type="ECO:0000256" key="7">
    <source>
        <dbReference type="ARBA" id="ARBA00023163"/>
    </source>
</evidence>
<evidence type="ECO:0000256" key="4">
    <source>
        <dbReference type="ARBA" id="ARBA00022763"/>
    </source>
</evidence>
<dbReference type="PANTHER" id="PTHR31571">
    <property type="entry name" value="ALTERED INHERITANCE OF MITOCHONDRIA PROTEIN 6"/>
    <property type="match status" value="1"/>
</dbReference>
<dbReference type="AlphaFoldDB" id="A0A8H4QWZ4"/>
<dbReference type="Proteomes" id="UP000521872">
    <property type="component" value="Unassembled WGS sequence"/>
</dbReference>
<dbReference type="InterPro" id="IPR016849">
    <property type="entry name" value="Rtt109"/>
</dbReference>
<keyword evidence="6" id="KW-0805">Transcription regulation</keyword>
<dbReference type="SMART" id="SM01250">
    <property type="entry name" value="KAT11"/>
    <property type="match status" value="1"/>
</dbReference>
<reference evidence="11 12" key="1">
    <citation type="submission" date="2019-12" db="EMBL/GenBank/DDBJ databases">
        <authorList>
            <person name="Floudas D."/>
            <person name="Bentzer J."/>
            <person name="Ahren D."/>
            <person name="Johansson T."/>
            <person name="Persson P."/>
            <person name="Tunlid A."/>
        </authorList>
    </citation>
    <scope>NUCLEOTIDE SEQUENCE [LARGE SCALE GENOMIC DNA]</scope>
    <source>
        <strain evidence="11 12">CBS 102.39</strain>
    </source>
</reference>
<organism evidence="11 12">
    <name type="scientific">Agrocybe pediades</name>
    <dbReference type="NCBI Taxonomy" id="84607"/>
    <lineage>
        <taxon>Eukaryota</taxon>
        <taxon>Fungi</taxon>
        <taxon>Dikarya</taxon>
        <taxon>Basidiomycota</taxon>
        <taxon>Agaricomycotina</taxon>
        <taxon>Agaricomycetes</taxon>
        <taxon>Agaricomycetidae</taxon>
        <taxon>Agaricales</taxon>
        <taxon>Agaricineae</taxon>
        <taxon>Strophariaceae</taxon>
        <taxon>Agrocybe</taxon>
    </lineage>
</organism>
<accession>A0A8H4QWZ4</accession>
<dbReference type="Pfam" id="PF08214">
    <property type="entry name" value="HAT_KAT11"/>
    <property type="match status" value="1"/>
</dbReference>
<protein>
    <recommendedName>
        <fullName evidence="2">histone acetyltransferase</fullName>
        <ecNumber evidence="2">2.3.1.48</ecNumber>
    </recommendedName>
</protein>
<keyword evidence="7" id="KW-0804">Transcription</keyword>
<feature type="region of interest" description="Disordered" evidence="10">
    <location>
        <begin position="314"/>
        <end position="350"/>
    </location>
</feature>
<feature type="compositionally biased region" description="Low complexity" evidence="10">
    <location>
        <begin position="77"/>
        <end position="86"/>
    </location>
</feature>
<dbReference type="EC" id="2.3.1.48" evidence="2"/>
<evidence type="ECO:0000256" key="6">
    <source>
        <dbReference type="ARBA" id="ARBA00023015"/>
    </source>
</evidence>
<dbReference type="EMBL" id="JAACJL010000030">
    <property type="protein sequence ID" value="KAF4617842.1"/>
    <property type="molecule type" value="Genomic_DNA"/>
</dbReference>
<comment type="caution">
    <text evidence="11">The sequence shown here is derived from an EMBL/GenBank/DDBJ whole genome shotgun (WGS) entry which is preliminary data.</text>
</comment>
<dbReference type="PROSITE" id="PS51728">
    <property type="entry name" value="RTT109_HAT"/>
    <property type="match status" value="1"/>
</dbReference>
<dbReference type="GO" id="GO:0006974">
    <property type="term" value="P:DNA damage response"/>
    <property type="evidence" value="ECO:0007669"/>
    <property type="project" value="UniProtKB-KW"/>
</dbReference>
<name>A0A8H4QWZ4_9AGAR</name>
<gene>
    <name evidence="11" type="ORF">D9613_006082</name>
</gene>
<dbReference type="GO" id="GO:0006355">
    <property type="term" value="P:regulation of DNA-templated transcription"/>
    <property type="evidence" value="ECO:0007669"/>
    <property type="project" value="InterPro"/>
</dbReference>
<comment type="subcellular location">
    <subcellularLocation>
        <location evidence="1">Nucleus</location>
    </subcellularLocation>
</comment>
<feature type="region of interest" description="Disordered" evidence="10">
    <location>
        <begin position="74"/>
        <end position="107"/>
    </location>
</feature>
<keyword evidence="12" id="KW-1185">Reference proteome</keyword>
<comment type="catalytic activity">
    <reaction evidence="9">
        <text>L-lysyl-[histone] + acetyl-CoA = N(6)-acetyl-L-lysyl-[histone] + CoA + H(+)</text>
        <dbReference type="Rhea" id="RHEA:21992"/>
        <dbReference type="Rhea" id="RHEA-COMP:9845"/>
        <dbReference type="Rhea" id="RHEA-COMP:11338"/>
        <dbReference type="ChEBI" id="CHEBI:15378"/>
        <dbReference type="ChEBI" id="CHEBI:29969"/>
        <dbReference type="ChEBI" id="CHEBI:57287"/>
        <dbReference type="ChEBI" id="CHEBI:57288"/>
        <dbReference type="ChEBI" id="CHEBI:61930"/>
        <dbReference type="EC" id="2.3.1.48"/>
    </reaction>
    <physiologicalReaction direction="left-to-right" evidence="9">
        <dbReference type="Rhea" id="RHEA:21993"/>
    </physiologicalReaction>
</comment>
<keyword evidence="8" id="KW-0539">Nucleus</keyword>
<feature type="compositionally biased region" description="Low complexity" evidence="10">
    <location>
        <begin position="330"/>
        <end position="342"/>
    </location>
</feature>
<keyword evidence="3" id="KW-0808">Transferase</keyword>
<dbReference type="PANTHER" id="PTHR31571:SF2">
    <property type="entry name" value="HISTONE ACETYLTRANSFERASE RTT109"/>
    <property type="match status" value="1"/>
</dbReference>
<evidence type="ECO:0000256" key="5">
    <source>
        <dbReference type="ARBA" id="ARBA00022990"/>
    </source>
</evidence>
<evidence type="ECO:0000256" key="8">
    <source>
        <dbReference type="ARBA" id="ARBA00023242"/>
    </source>
</evidence>
<evidence type="ECO:0000256" key="1">
    <source>
        <dbReference type="ARBA" id="ARBA00004123"/>
    </source>
</evidence>
<keyword evidence="5" id="KW-0007">Acetylation</keyword>
<dbReference type="InterPro" id="IPR013178">
    <property type="entry name" value="Histone_AcTrfase_Rtt109/CBP"/>
</dbReference>
<proteinExistence type="predicted"/>
<dbReference type="InterPro" id="IPR051236">
    <property type="entry name" value="HAT_RTT109-like"/>
</dbReference>
<evidence type="ECO:0000313" key="11">
    <source>
        <dbReference type="EMBL" id="KAF4617842.1"/>
    </source>
</evidence>
<evidence type="ECO:0000256" key="10">
    <source>
        <dbReference type="SAM" id="MobiDB-lite"/>
    </source>
</evidence>
<keyword evidence="4" id="KW-0227">DNA damage</keyword>
<dbReference type="GO" id="GO:0032931">
    <property type="term" value="F:histone H3K56 acetyltransferase activity"/>
    <property type="evidence" value="ECO:0007669"/>
    <property type="project" value="TreeGrafter"/>
</dbReference>
<evidence type="ECO:0000256" key="2">
    <source>
        <dbReference type="ARBA" id="ARBA00013184"/>
    </source>
</evidence>
<dbReference type="GO" id="GO:0005634">
    <property type="term" value="C:nucleus"/>
    <property type="evidence" value="ECO:0007669"/>
    <property type="project" value="UniProtKB-SubCell"/>
</dbReference>
<evidence type="ECO:0000256" key="9">
    <source>
        <dbReference type="ARBA" id="ARBA00048940"/>
    </source>
</evidence>
<sequence length="524" mass="57341">MSSSAAGAGIGNRNLRDYLLAALAVLPGTRQFHLHVLVSSPRKCTTIFPFAKPRPPRVYVQDILVILSEEPVKDESNANAPATATATEKKDDNEPGNADESATPASSSRVIVTATEAAVYNIPHTSSAIFYVSKVDSSGQASAPSPTAALVRALLKYYVDPATRPVDAEHLWVQLFARAQSQYLFPDSADFEGKKPLSDTKLCAWWKRVLTRVVADVMSDKEKVQEKEMDVKMYYILPGYSEEEAEHTLRIAATTPLPDSTLQWKYGHPYSQANIPLPCPPPSEGPNLGHYIPSFDDDPKSRFIDEIAYTTDGEIKSPQRKRAKTEESSSSRTRGGTRGQEQNAEGPLGELGKVSADEFWERMSFRQECVAGAVTGFFTVIATCKRGGAECGESQRGVVSSQVNKRVLTTLTGVEFSTVERARKATETVEAAIKGLCEGIPGESGRKTPEPSVRLLEVPRTPPRGKRKMEEMISPNPFPEPVGSVEGYLSDIYGSVITRNAAVEKRESSGGYVRVLNVRRKIKK</sequence>
<evidence type="ECO:0000256" key="3">
    <source>
        <dbReference type="ARBA" id="ARBA00022679"/>
    </source>
</evidence>